<reference evidence="8 9" key="1">
    <citation type="submission" date="2016-11" db="EMBL/GenBank/DDBJ databases">
        <title>The macronuclear genome of Stentor coeruleus: a giant cell with tiny introns.</title>
        <authorList>
            <person name="Slabodnick M."/>
            <person name="Ruby J.G."/>
            <person name="Reiff S.B."/>
            <person name="Swart E.C."/>
            <person name="Gosai S."/>
            <person name="Prabakaran S."/>
            <person name="Witkowska E."/>
            <person name="Larue G.E."/>
            <person name="Fisher S."/>
            <person name="Freeman R.M."/>
            <person name="Gunawardena J."/>
            <person name="Chu W."/>
            <person name="Stover N.A."/>
            <person name="Gregory B.D."/>
            <person name="Nowacki M."/>
            <person name="Derisi J."/>
            <person name="Roy S.W."/>
            <person name="Marshall W.F."/>
            <person name="Sood P."/>
        </authorList>
    </citation>
    <scope>NUCLEOTIDE SEQUENCE [LARGE SCALE GENOMIC DNA]</scope>
    <source>
        <strain evidence="8">WM001</strain>
    </source>
</reference>
<feature type="region of interest" description="Disordered" evidence="7">
    <location>
        <begin position="202"/>
        <end position="224"/>
    </location>
</feature>
<evidence type="ECO:0000313" key="9">
    <source>
        <dbReference type="Proteomes" id="UP000187209"/>
    </source>
</evidence>
<evidence type="ECO:0000313" key="8">
    <source>
        <dbReference type="EMBL" id="OMJ91577.1"/>
    </source>
</evidence>
<dbReference type="GO" id="GO:0016020">
    <property type="term" value="C:membrane"/>
    <property type="evidence" value="ECO:0007669"/>
    <property type="project" value="UniProtKB-UniRule"/>
</dbReference>
<feature type="transmembrane region" description="Helical" evidence="6">
    <location>
        <begin position="311"/>
        <end position="329"/>
    </location>
</feature>
<comment type="caution">
    <text evidence="8">The sequence shown here is derived from an EMBL/GenBank/DDBJ whole genome shotgun (WGS) entry which is preliminary data.</text>
</comment>
<proteinExistence type="inferred from homology"/>
<keyword evidence="3 6" id="KW-0812">Transmembrane</keyword>
<feature type="transmembrane region" description="Helical" evidence="6">
    <location>
        <begin position="97"/>
        <end position="119"/>
    </location>
</feature>
<feature type="transmembrane region" description="Helical" evidence="6">
    <location>
        <begin position="375"/>
        <end position="402"/>
    </location>
</feature>
<organism evidence="8 9">
    <name type="scientific">Stentor coeruleus</name>
    <dbReference type="NCBI Taxonomy" id="5963"/>
    <lineage>
        <taxon>Eukaryota</taxon>
        <taxon>Sar</taxon>
        <taxon>Alveolata</taxon>
        <taxon>Ciliophora</taxon>
        <taxon>Postciliodesmatophora</taxon>
        <taxon>Heterotrichea</taxon>
        <taxon>Heterotrichida</taxon>
        <taxon>Stentoridae</taxon>
        <taxon>Stentor</taxon>
    </lineage>
</organism>
<feature type="transmembrane region" description="Helical" evidence="6">
    <location>
        <begin position="7"/>
        <end position="32"/>
    </location>
</feature>
<dbReference type="AlphaFoldDB" id="A0A1R2CRF6"/>
<feature type="transmembrane region" description="Helical" evidence="6">
    <location>
        <begin position="44"/>
        <end position="63"/>
    </location>
</feature>
<dbReference type="Proteomes" id="UP000187209">
    <property type="component" value="Unassembled WGS sequence"/>
</dbReference>
<feature type="transmembrane region" description="Helical" evidence="6">
    <location>
        <begin position="131"/>
        <end position="152"/>
    </location>
</feature>
<dbReference type="Pfam" id="PF02487">
    <property type="entry name" value="CLN3"/>
    <property type="match status" value="1"/>
</dbReference>
<feature type="transmembrane region" description="Helical" evidence="6">
    <location>
        <begin position="70"/>
        <end position="91"/>
    </location>
</feature>
<dbReference type="GO" id="GO:0012505">
    <property type="term" value="C:endomembrane system"/>
    <property type="evidence" value="ECO:0007669"/>
    <property type="project" value="UniProtKB-SubCell"/>
</dbReference>
<feature type="transmembrane region" description="Helical" evidence="6">
    <location>
        <begin position="164"/>
        <end position="182"/>
    </location>
</feature>
<protein>
    <recommendedName>
        <fullName evidence="10">Battenin</fullName>
    </recommendedName>
</protein>
<evidence type="ECO:0000256" key="2">
    <source>
        <dbReference type="ARBA" id="ARBA00007467"/>
    </source>
</evidence>
<sequence>MESFWKYFAALFSVGLINNFSYVLIGVGAQTISSHFGQKNLMPLFQFMLVSCNIPILILNFRYLVSVNTLLRITISSFTMVGCFVVMSICVSTDGSWGFPISLIAALLMGMCQSLGECVNLGYIKAFPSEYLVGFTSGTGFAGIAGSGAWLFCRAIGLQNFEVFLIFMPLIVVYWLSFLWIYRKGKSYVNVQQYSMVQGHLGSPDPSESQSEFLTEKKSPEKSAVSSTGNEIFSIELLKKVWKRMWWLGFNLGSVYFLEYCITTGFADRATLKYSGNGSFFKENAFEIIQFCYQIGVWCSRSSLKFFKIERTWIITLLQLFNWVIWWLEAEFLFMTEWGEFILTIWVGCMGGLSYVNTGYIVLNSDIIPKEQKEASMNVSVCMNSLGILLATCFCLILDNFIMKN</sequence>
<keyword evidence="5 6" id="KW-0472">Membrane</keyword>
<dbReference type="SUPFAM" id="SSF103473">
    <property type="entry name" value="MFS general substrate transporter"/>
    <property type="match status" value="1"/>
</dbReference>
<evidence type="ECO:0000256" key="7">
    <source>
        <dbReference type="SAM" id="MobiDB-lite"/>
    </source>
</evidence>
<dbReference type="PANTHER" id="PTHR10981:SF7">
    <property type="entry name" value="BATTENIN"/>
    <property type="match status" value="1"/>
</dbReference>
<evidence type="ECO:0000256" key="5">
    <source>
        <dbReference type="ARBA" id="ARBA00023136"/>
    </source>
</evidence>
<dbReference type="InterPro" id="IPR003492">
    <property type="entry name" value="Battenin_disease_Cln3"/>
</dbReference>
<feature type="transmembrane region" description="Helical" evidence="6">
    <location>
        <begin position="341"/>
        <end position="363"/>
    </location>
</feature>
<evidence type="ECO:0000256" key="1">
    <source>
        <dbReference type="ARBA" id="ARBA00004127"/>
    </source>
</evidence>
<accession>A0A1R2CRF6</accession>
<dbReference type="PANTHER" id="PTHR10981">
    <property type="entry name" value="BATTENIN"/>
    <property type="match status" value="1"/>
</dbReference>
<dbReference type="PRINTS" id="PR01315">
    <property type="entry name" value="BATTENIN"/>
</dbReference>
<comment type="subcellular location">
    <subcellularLocation>
        <location evidence="1">Endomembrane system</location>
        <topology evidence="1">Multi-pass membrane protein</topology>
    </subcellularLocation>
</comment>
<keyword evidence="4 6" id="KW-1133">Transmembrane helix</keyword>
<dbReference type="OrthoDB" id="5965864at2759"/>
<name>A0A1R2CRF6_9CILI</name>
<dbReference type="GO" id="GO:0005773">
    <property type="term" value="C:vacuole"/>
    <property type="evidence" value="ECO:0007669"/>
    <property type="project" value="UniProtKB-ARBA"/>
</dbReference>
<evidence type="ECO:0000256" key="3">
    <source>
        <dbReference type="ARBA" id="ARBA00022692"/>
    </source>
</evidence>
<comment type="similarity">
    <text evidence="2 6">Belongs to the battenin family.</text>
</comment>
<dbReference type="EMBL" id="MPUH01000078">
    <property type="protein sequence ID" value="OMJ91577.1"/>
    <property type="molecule type" value="Genomic_DNA"/>
</dbReference>
<gene>
    <name evidence="8" type="ORF">SteCoe_5832</name>
</gene>
<evidence type="ECO:0000256" key="6">
    <source>
        <dbReference type="RuleBase" id="RU361113"/>
    </source>
</evidence>
<keyword evidence="9" id="KW-1185">Reference proteome</keyword>
<dbReference type="InterPro" id="IPR036259">
    <property type="entry name" value="MFS_trans_sf"/>
</dbReference>
<evidence type="ECO:0000256" key="4">
    <source>
        <dbReference type="ARBA" id="ARBA00022989"/>
    </source>
</evidence>
<evidence type="ECO:0008006" key="10">
    <source>
        <dbReference type="Google" id="ProtNLM"/>
    </source>
</evidence>